<feature type="region of interest" description="Disordered" evidence="2">
    <location>
        <begin position="1668"/>
        <end position="1687"/>
    </location>
</feature>
<accession>A0A058Z970</accession>
<evidence type="ECO:0000259" key="4">
    <source>
        <dbReference type="SMART" id="SM00181"/>
    </source>
</evidence>
<reference evidence="5" key="1">
    <citation type="submission" date="2013-04" db="EMBL/GenBank/DDBJ databases">
        <title>The Genome Sequence of Fonticula alba ATCC 38817.</title>
        <authorList>
            <consortium name="The Broad Institute Genomics Platform"/>
            <person name="Russ C."/>
            <person name="Cuomo C."/>
            <person name="Burger G."/>
            <person name="Gray M.W."/>
            <person name="Holland P.W.H."/>
            <person name="King N."/>
            <person name="Lang F.B.F."/>
            <person name="Roger A.J."/>
            <person name="Ruiz-Trillo I."/>
            <person name="Brown M."/>
            <person name="Walker B."/>
            <person name="Young S."/>
            <person name="Zeng Q."/>
            <person name="Gargeya S."/>
            <person name="Fitzgerald M."/>
            <person name="Haas B."/>
            <person name="Abouelleil A."/>
            <person name="Allen A.W."/>
            <person name="Alvarado L."/>
            <person name="Arachchi H.M."/>
            <person name="Berlin A.M."/>
            <person name="Chapman S.B."/>
            <person name="Gainer-Dewar J."/>
            <person name="Goldberg J."/>
            <person name="Griggs A."/>
            <person name="Gujja S."/>
            <person name="Hansen M."/>
            <person name="Howarth C."/>
            <person name="Imamovic A."/>
            <person name="Ireland A."/>
            <person name="Larimer J."/>
            <person name="McCowan C."/>
            <person name="Murphy C."/>
            <person name="Pearson M."/>
            <person name="Poon T.W."/>
            <person name="Priest M."/>
            <person name="Roberts A."/>
            <person name="Saif S."/>
            <person name="Shea T."/>
            <person name="Sisk P."/>
            <person name="Sykes S."/>
            <person name="Wortman J."/>
            <person name="Nusbaum C."/>
            <person name="Birren B."/>
        </authorList>
    </citation>
    <scope>NUCLEOTIDE SEQUENCE [LARGE SCALE GENOMIC DNA]</scope>
    <source>
        <strain evidence="5">ATCC 38817</strain>
    </source>
</reference>
<feature type="domain" description="EGF-like" evidence="4">
    <location>
        <begin position="1891"/>
        <end position="1922"/>
    </location>
</feature>
<dbReference type="CDD" id="cd00064">
    <property type="entry name" value="FU"/>
    <property type="match status" value="9"/>
</dbReference>
<dbReference type="InterPro" id="IPR006212">
    <property type="entry name" value="Furin_repeat"/>
</dbReference>
<feature type="region of interest" description="Disordered" evidence="2">
    <location>
        <begin position="1049"/>
        <end position="1086"/>
    </location>
</feature>
<evidence type="ECO:0000256" key="3">
    <source>
        <dbReference type="SAM" id="Phobius"/>
    </source>
</evidence>
<sequence length="2921" mass="304381">MPPSPAGRLPPGPSPRLVLLPVVLALLTLPLLMLPPLAGAVPAFHTVWLLGSQASPTQAEDIRFCDFFHQGRLAVGGPDGFDDVAYVQTHFSVRTSPEAKRRGDFIGSRPVRFMAGALGPVACFTDYPFALGGPTDLWMNRNMLYSPSNSFDSLVILGTHAILMNADRSDSLTLTGHGHVAIFDRRSPPRIGTLILSLHQGSVQLDQVDSRYGSPPRDSFGLVGLTLLTATDLDDDGLVDAVVVAATDPLLPGAGQSIYWLSNVAQPRGAHPLADLTLLYRLPAGFRAGQIAVGDFDGDGHASDLAVASGPGSSIPEQVVFLLSSDFAAPVHLSLGDMAAEDPALAQVPLTARQPKIAPAPGLAPAPGSPAHASLIVAHGSRVWLIPGPVQPTGGPASPPLDLSAVAASSLLPDFPSASSVWWSVATGDFDGDGHLDLALAHGSMAGQVLLLSQVHASPSCLCGPHAECRPASGGFFHPPTCHCLSPNADPGTDFAPCEFCRAGHFPSTGGLCQPCHTSCASCIGPGPNECRSCHGAMLLQGGACASPVTPAVLVTRVPPGTQAFYEATPAGGFASSTKVFDTVLPVWTDSPTYTQQYLLEGHIRIRQRFSLMPTSEGLSLFQGLLHVSEVSFRRSSLHGGFQIAETPARGRSSRPLAKYNRKIPYFVEGSLLKHCTEPDRASGCHRIQEGSALNHDHITVGRVAGDPGPQALVHVYRGPAFLHRQVTNDTLVSVHWAAVDNDFGIETMVVLSHLPPERSGTGSPFDPAARCQLLWFPFQAYDRESLPALPAEVLHPDLPCGQLIPVMAGPADRRPGFLLVPYSPDSHTGAVLFLLRNVAIGSTARPDFPAPVPLLTLLDLGRDPGPSGTGHLAAVSDPLAMGPGQARIFLWTGNWLHRLDLLFDQGAEPAATHAVHVQHQPLVPRVSFAPWIGQPVVLAVLDIHQTLRSQVALIGRSNFIGALFHQSDAENGCGCGLLGRCTPHDDWHPGPPCSEDASGAEVPAPGCLHRATGLLVEDLCECIPGVSTPGHSSADLCSPCDPASGVSSPANASATRARPAKADTPGASSSRAPSPGQEAPAPSIQQSSCPGCPDPGCRLCQGAQCIDCQPGLVLTEDGRCAGQCDRPDAPLVAGRQCDTPRPGDVWTIARRVTLHPAWAAMEPLQVSRLRVVHSSAGDRGLVMAAGYSLHLAHTRLEDGQRQDWTVSAGQLLPNARPAEPRAIPLNEAMDSMRRYCRGPNFDPPFIHSLAEPSPEDPGHMPDQSASPPGPAHAPSPDSPGLFTGGLSIGRSPRRSITTASSMSPDPSHLGLGADLTWDTLTIEDVSRPSMIIRMPWFGDLAHAPPPPPPPPPPPSLLRSTPPTDTSAPGPRTPAGLPWAPAATSATPPAGLSWQAISHKGNALPVHLTLARGPPPPSVGIDPPTPTRVCTLAGQPIAVQSHVQLASIQSVSLLDPSSALMAHCQVEALPLPYPLEEVFLQPARLARGMAPSILRLVRVAPDATSPDDWRDVILLAPGILADSYLSDGQCQRVVVELPRPGPGALPRRLHSTMLGSVSGTSDLLHVESIQDLIPWHPVRQPAIFFVAINWSCAWLLDPSDRHITNVVFVATNHASYNEVALLRADGQPNSITLLDFMCIMQHHCQRLVHPGQAAAAGAFASPMTRVPATPARPGHGPATATTQPGHRHDYGCDMVNLESDPINEDVDLQTHDLDGDNNADFVLVYRHTGRIVAYLAQDSRRSAFRRVVIRPGRATATMSTDGTPPPTIFLADVNQDDHVEVVVLEHSPDGQASLTVMARADQAQHWCPSDAPFDRASGQCTCLGAGRFISPLTDRCECVEHAVPEPGPGADNCACPAGMQVGPSACTCQPGLLPVANDSTGLGVSPPRCEACHGSCATCSAMWPGLCATCPDGQLLQAGICVAECGPGFGPGPDGRQCLACAASCASCLGPSPGQCTACSGNRFLPAGLPGACRPCDPACDRCLGATAADCLACAAGWLRTPAGACVRSCPDGTGISSSDAKQCAPCADAGCLSCVTDQAGALCRACGPGLQLDDSGTQCLQCHASCATCGAPGPGACLTCAPGLMLHQDTCVGACPPGTHAAGAACDACAPRCATCSGPLSTDCLSCPAGWALQQDNACLPDPCPACACDDAACAACSPDDPALCLVCMPGWLLLPGSHTCVEACPEAMFPAASGDACLPCHGSCAECSAHRSNACTACPPARVLDRGYCRPACPALGFFQQGGRCIPCHESCLSCAGPEAHQCHLCPRSHVFHQARCLDSCPPTSTPLAGACVPCDTSCAECHGPTAGQCSACPMPRPNLWEGACMGACPERTFPDGGTCLPCGPYCLACAGPAGQQCSQCAGDLALHPAHGCLATCGRGYLASGKSCLPCAPGCQHCEGTADHCVQCPDGMLLGRHPGTCVAACEPDEFPDLSSPPSARCAPCHRDCTSCQGGPQPWHCLGCRPGSALLPGTGCLASCPEGFFQREALTPGQHECVACSAPCASCTGPEAGHCTGCIDDRLLLLGPGGCLPLGTDTCPAGWHTDAAGRRCLPCSSPGCLVCGMSPDDCEQCQPDLLAVRLADRHPTDHAPVGSGPRTCVDTCPDGWFISTGTDDACAPCDMTCATCLGPGPDGCLTPHCESPGGCPKQNSRWLVLAIALPLGLLLLLLVALAALCLLWRQRRPSALKQSDAIPMEHLGQSEDMTVMNTMLEMSLPGHLLLCAETDYRLEHQQQPLGSGAQAVVLPCTLLRPDLASLAGGSAGAVKMIPADSPARAHFESLLDQEIAILGLLLANDGSPFVCRLLGYSAAPAQALVMPHYPGVLSSLLWPSSLPPGQILGLAADIATPSSELPRAVMADQRPDRDLSTGEPRKLVPVVSSASWLEPYCQAYRRAWSTNPDDRPTADELAATLGQLQAPL</sequence>
<dbReference type="Pfam" id="PF01839">
    <property type="entry name" value="FG-GAP"/>
    <property type="match status" value="1"/>
</dbReference>
<keyword evidence="3" id="KW-0472">Membrane</keyword>
<feature type="domain" description="EGF-like" evidence="4">
    <location>
        <begin position="2500"/>
        <end position="2533"/>
    </location>
</feature>
<feature type="domain" description="EGF-like" evidence="4">
    <location>
        <begin position="2062"/>
        <end position="2093"/>
    </location>
</feature>
<keyword evidence="3" id="KW-0812">Transmembrane</keyword>
<protein>
    <recommendedName>
        <fullName evidence="4">EGF-like domain-containing protein</fullName>
    </recommendedName>
</protein>
<dbReference type="Gene3D" id="2.130.10.130">
    <property type="entry name" value="Integrin alpha, N-terminal"/>
    <property type="match status" value="1"/>
</dbReference>
<dbReference type="EMBL" id="KB932204">
    <property type="protein sequence ID" value="KCV70859.1"/>
    <property type="molecule type" value="Genomic_DNA"/>
</dbReference>
<keyword evidence="1" id="KW-0732">Signal</keyword>
<feature type="compositionally biased region" description="Low complexity" evidence="2">
    <location>
        <begin position="1378"/>
        <end position="1390"/>
    </location>
</feature>
<dbReference type="GeneID" id="20527945"/>
<dbReference type="InterPro" id="IPR013517">
    <property type="entry name" value="FG-GAP"/>
</dbReference>
<dbReference type="InterPro" id="IPR028994">
    <property type="entry name" value="Integrin_alpha_N"/>
</dbReference>
<organism evidence="5">
    <name type="scientific">Fonticula alba</name>
    <name type="common">Slime mold</name>
    <dbReference type="NCBI Taxonomy" id="691883"/>
    <lineage>
        <taxon>Eukaryota</taxon>
        <taxon>Rotosphaerida</taxon>
        <taxon>Fonticulaceae</taxon>
        <taxon>Fonticula</taxon>
    </lineage>
</organism>
<feature type="domain" description="EGF-like" evidence="4">
    <location>
        <begin position="2109"/>
        <end position="2141"/>
    </location>
</feature>
<dbReference type="SMART" id="SM00181">
    <property type="entry name" value="EGF"/>
    <property type="match status" value="12"/>
</dbReference>
<evidence type="ECO:0000313" key="5">
    <source>
        <dbReference type="EMBL" id="KCV70859.1"/>
    </source>
</evidence>
<evidence type="ECO:0000313" key="6">
    <source>
        <dbReference type="Proteomes" id="UP000030693"/>
    </source>
</evidence>
<feature type="domain" description="EGF-like" evidence="4">
    <location>
        <begin position="2392"/>
        <end position="2424"/>
    </location>
</feature>
<name>A0A058Z970_FONAL</name>
<evidence type="ECO:0000256" key="1">
    <source>
        <dbReference type="ARBA" id="ARBA00022729"/>
    </source>
</evidence>
<dbReference type="OrthoDB" id="300641at2759"/>
<dbReference type="Proteomes" id="UP000030693">
    <property type="component" value="Unassembled WGS sequence"/>
</dbReference>
<dbReference type="SUPFAM" id="SSF57184">
    <property type="entry name" value="Growth factor receptor domain"/>
    <property type="match status" value="6"/>
</dbReference>
<feature type="domain" description="EGF-like" evidence="4">
    <location>
        <begin position="2026"/>
        <end position="2061"/>
    </location>
</feature>
<dbReference type="RefSeq" id="XP_009495375.1">
    <property type="nucleotide sequence ID" value="XM_009497100.1"/>
</dbReference>
<dbReference type="PANTHER" id="PTHR15332:SF175">
    <property type="entry name" value="PROPROTEIN CONVERTASE SUBTILISIN_KEXIN TYPE 5-LIKE"/>
    <property type="match status" value="1"/>
</dbReference>
<dbReference type="eggNOG" id="KOG3525">
    <property type="taxonomic scope" value="Eukaryota"/>
</dbReference>
<dbReference type="SUPFAM" id="SSF69318">
    <property type="entry name" value="Integrin alpha N-terminal domain"/>
    <property type="match status" value="2"/>
</dbReference>
<feature type="transmembrane region" description="Helical" evidence="3">
    <location>
        <begin position="2655"/>
        <end position="2681"/>
    </location>
</feature>
<dbReference type="InterPro" id="IPR000742">
    <property type="entry name" value="EGF"/>
</dbReference>
<dbReference type="PANTHER" id="PTHR15332">
    <property type="entry name" value="PROPROTEIN CONVERTASE SUBTILISIN_KEXIN TYPE 5-LIKE"/>
    <property type="match status" value="1"/>
</dbReference>
<feature type="compositionally biased region" description="Polar residues" evidence="2">
    <location>
        <begin position="1295"/>
        <end position="1305"/>
    </location>
</feature>
<feature type="domain" description="EGF-like" evidence="4">
    <location>
        <begin position="2144"/>
        <end position="2183"/>
    </location>
</feature>
<feature type="compositionally biased region" description="Pro residues" evidence="2">
    <location>
        <begin position="1344"/>
        <end position="1356"/>
    </location>
</feature>
<feature type="compositionally biased region" description="Polar residues" evidence="2">
    <location>
        <begin position="1358"/>
        <end position="1367"/>
    </location>
</feature>
<evidence type="ECO:0000256" key="2">
    <source>
        <dbReference type="SAM" id="MobiDB-lite"/>
    </source>
</evidence>
<feature type="domain" description="EGF-like" evidence="4">
    <location>
        <begin position="2201"/>
        <end position="2232"/>
    </location>
</feature>
<feature type="domain" description="EGF-like" evidence="4">
    <location>
        <begin position="1092"/>
        <end position="1122"/>
    </location>
</feature>
<gene>
    <name evidence="5" type="ORF">H696_03220</name>
</gene>
<proteinExistence type="predicted"/>
<feature type="compositionally biased region" description="Low complexity" evidence="2">
    <location>
        <begin position="1066"/>
        <end position="1077"/>
    </location>
</feature>
<feature type="domain" description="EGF-like" evidence="4">
    <location>
        <begin position="2445"/>
        <end position="2478"/>
    </location>
</feature>
<feature type="region of interest" description="Disordered" evidence="2">
    <location>
        <begin position="1244"/>
        <end position="1312"/>
    </location>
</feature>
<feature type="domain" description="EGF-like" evidence="4">
    <location>
        <begin position="1975"/>
        <end position="2007"/>
    </location>
</feature>
<feature type="domain" description="EGF-like" evidence="4">
    <location>
        <begin position="2249"/>
        <end position="2280"/>
    </location>
</feature>
<keyword evidence="3" id="KW-1133">Transmembrane helix</keyword>
<dbReference type="SMART" id="SM00261">
    <property type="entry name" value="FU"/>
    <property type="match status" value="17"/>
</dbReference>
<dbReference type="Gene3D" id="2.10.220.10">
    <property type="entry name" value="Hormone Receptor, Insulin-like Growth Factor Receptor 1, Chain A, domain 2"/>
    <property type="match status" value="9"/>
</dbReference>
<feature type="compositionally biased region" description="Pro residues" evidence="2">
    <location>
        <begin position="1268"/>
        <end position="1278"/>
    </location>
</feature>
<keyword evidence="6" id="KW-1185">Reference proteome</keyword>
<feature type="region of interest" description="Disordered" evidence="2">
    <location>
        <begin position="1343"/>
        <end position="1390"/>
    </location>
</feature>
<dbReference type="InterPro" id="IPR009030">
    <property type="entry name" value="Growth_fac_rcpt_cys_sf"/>
</dbReference>